<keyword evidence="3" id="KW-0648">Protein biosynthesis</keyword>
<feature type="region of interest" description="Disordered" evidence="1">
    <location>
        <begin position="269"/>
        <end position="386"/>
    </location>
</feature>
<dbReference type="EMBL" id="JAIXMP010000024">
    <property type="protein sequence ID" value="KAI9254472.1"/>
    <property type="molecule type" value="Genomic_DNA"/>
</dbReference>
<reference evidence="3" key="1">
    <citation type="journal article" date="2022" name="IScience">
        <title>Evolution of zygomycete secretomes and the origins of terrestrial fungal ecologies.</title>
        <authorList>
            <person name="Chang Y."/>
            <person name="Wang Y."/>
            <person name="Mondo S."/>
            <person name="Ahrendt S."/>
            <person name="Andreopoulos W."/>
            <person name="Barry K."/>
            <person name="Beard J."/>
            <person name="Benny G.L."/>
            <person name="Blankenship S."/>
            <person name="Bonito G."/>
            <person name="Cuomo C."/>
            <person name="Desiro A."/>
            <person name="Gervers K.A."/>
            <person name="Hundley H."/>
            <person name="Kuo A."/>
            <person name="LaButti K."/>
            <person name="Lang B.F."/>
            <person name="Lipzen A."/>
            <person name="O'Donnell K."/>
            <person name="Pangilinan J."/>
            <person name="Reynolds N."/>
            <person name="Sandor L."/>
            <person name="Smith M.E."/>
            <person name="Tsang A."/>
            <person name="Grigoriev I.V."/>
            <person name="Stajich J.E."/>
            <person name="Spatafora J.W."/>
        </authorList>
    </citation>
    <scope>NUCLEOTIDE SEQUENCE</scope>
    <source>
        <strain evidence="3">RSA 2281</strain>
    </source>
</reference>
<sequence>MKAISFRLNREALELLHNAPEKIQFELNGSDSAMVIGGKSFSVNVMPDPTIAHELYMGTSGIDIEHVANVTHRATMKQVLSQEDKTRYRSRKEAAEREKNARRIELLDGPNVPSPRKAATPIRRVVSPSTHRSSPRPPTATTPNPIHTSTPAALTSNATVTTTAAVPNSSSTNSTMTTTSSTSTSSTLRERLIHLLAIQPLPLIHLTAPLRTRDEDLIPVLKKVASLSKGNWRLRHDVYPEIRIWDWRYDEKERNIVIKNAQEAYKALNLPRNAPERSNLQPKKSHHLFPPPSQQRPPTNTSVDAPSPPRKRPASTATPSATTDTNNATPAPPPPKKKKKQKTSKSKSSSSSTAAAVVPQPPPQNHHQPLTTAMVPDNTSSESDDEYNEPFIVNRITSQAEFFTACKRHDEAQAEYTHLKSKISKEHPRYIEALAHVDSEMSNMMEDGSEAKHSFYRKLRSFYLSHGGTQPQWRAVIQLCRQFNWTLAKVNTLWEEIERSYNDHHFSLPVNTKNNHD</sequence>
<reference evidence="3" key="2">
    <citation type="submission" date="2023-02" db="EMBL/GenBank/DDBJ databases">
        <authorList>
            <consortium name="DOE Joint Genome Institute"/>
            <person name="Mondo S.J."/>
            <person name="Chang Y."/>
            <person name="Wang Y."/>
            <person name="Ahrendt S."/>
            <person name="Andreopoulos W."/>
            <person name="Barry K."/>
            <person name="Beard J."/>
            <person name="Benny G.L."/>
            <person name="Blankenship S."/>
            <person name="Bonito G."/>
            <person name="Cuomo C."/>
            <person name="Desiro A."/>
            <person name="Gervers K.A."/>
            <person name="Hundley H."/>
            <person name="Kuo A."/>
            <person name="LaButti K."/>
            <person name="Lang B.F."/>
            <person name="Lipzen A."/>
            <person name="O'Donnell K."/>
            <person name="Pangilinan J."/>
            <person name="Reynolds N."/>
            <person name="Sandor L."/>
            <person name="Smith M.W."/>
            <person name="Tsang A."/>
            <person name="Grigoriev I.V."/>
            <person name="Stajich J.E."/>
            <person name="Spatafora J.W."/>
        </authorList>
    </citation>
    <scope>NUCLEOTIDE SEQUENCE</scope>
    <source>
        <strain evidence="3">RSA 2281</strain>
    </source>
</reference>
<dbReference type="AlphaFoldDB" id="A0AAD5K7G5"/>
<evidence type="ECO:0000256" key="1">
    <source>
        <dbReference type="SAM" id="MobiDB-lite"/>
    </source>
</evidence>
<feature type="domain" description="RNA polymerase II elongation factor ELL N-terminal" evidence="2">
    <location>
        <begin position="146"/>
        <end position="259"/>
    </location>
</feature>
<evidence type="ECO:0000313" key="3">
    <source>
        <dbReference type="EMBL" id="KAI9254472.1"/>
    </source>
</evidence>
<evidence type="ECO:0000313" key="4">
    <source>
        <dbReference type="Proteomes" id="UP001209540"/>
    </source>
</evidence>
<feature type="compositionally biased region" description="Basic residues" evidence="1">
    <location>
        <begin position="335"/>
        <end position="345"/>
    </location>
</feature>
<gene>
    <name evidence="3" type="ORF">BDA99DRAFT_562580</name>
</gene>
<dbReference type="Gene3D" id="1.10.10.2670">
    <property type="entry name" value="E3 ubiquitin-protein ligase"/>
    <property type="match status" value="1"/>
</dbReference>
<dbReference type="GO" id="GO:0006368">
    <property type="term" value="P:transcription elongation by RNA polymerase II"/>
    <property type="evidence" value="ECO:0007669"/>
    <property type="project" value="InterPro"/>
</dbReference>
<feature type="compositionally biased region" description="Low complexity" evidence="1">
    <location>
        <begin position="314"/>
        <end position="329"/>
    </location>
</feature>
<dbReference type="GO" id="GO:0008023">
    <property type="term" value="C:transcription elongation factor complex"/>
    <property type="evidence" value="ECO:0007669"/>
    <property type="project" value="InterPro"/>
</dbReference>
<dbReference type="InterPro" id="IPR042065">
    <property type="entry name" value="E3_ELL-like"/>
</dbReference>
<feature type="compositionally biased region" description="Polar residues" evidence="1">
    <location>
        <begin position="365"/>
        <end position="381"/>
    </location>
</feature>
<dbReference type="Proteomes" id="UP001209540">
    <property type="component" value="Unassembled WGS sequence"/>
</dbReference>
<dbReference type="InterPro" id="IPR019464">
    <property type="entry name" value="ELL_N"/>
</dbReference>
<keyword evidence="4" id="KW-1185">Reference proteome</keyword>
<protein>
    <submittedName>
        <fullName evidence="3">RNA polymerase II elongation factor ELL-domain-containing protein</fullName>
    </submittedName>
</protein>
<feature type="compositionally biased region" description="Low complexity" evidence="1">
    <location>
        <begin position="152"/>
        <end position="185"/>
    </location>
</feature>
<name>A0AAD5K7G5_9FUNG</name>
<dbReference type="SUPFAM" id="SSF46785">
    <property type="entry name" value="Winged helix' DNA-binding domain"/>
    <property type="match status" value="1"/>
</dbReference>
<evidence type="ECO:0000259" key="2">
    <source>
        <dbReference type="Pfam" id="PF10390"/>
    </source>
</evidence>
<dbReference type="InterPro" id="IPR036390">
    <property type="entry name" value="WH_DNA-bd_sf"/>
</dbReference>
<comment type="caution">
    <text evidence="3">The sequence shown here is derived from an EMBL/GenBank/DDBJ whole genome shotgun (WGS) entry which is preliminary data.</text>
</comment>
<feature type="compositionally biased region" description="Low complexity" evidence="1">
    <location>
        <begin position="346"/>
        <end position="358"/>
    </location>
</feature>
<feature type="region of interest" description="Disordered" evidence="1">
    <location>
        <begin position="82"/>
        <end position="185"/>
    </location>
</feature>
<feature type="compositionally biased region" description="Low complexity" evidence="1">
    <location>
        <begin position="123"/>
        <end position="132"/>
    </location>
</feature>
<accession>A0AAD5K7G5</accession>
<proteinExistence type="predicted"/>
<dbReference type="GO" id="GO:0003746">
    <property type="term" value="F:translation elongation factor activity"/>
    <property type="evidence" value="ECO:0007669"/>
    <property type="project" value="UniProtKB-KW"/>
</dbReference>
<feature type="compositionally biased region" description="Basic and acidic residues" evidence="1">
    <location>
        <begin position="82"/>
        <end position="106"/>
    </location>
</feature>
<keyword evidence="3" id="KW-0251">Elongation factor</keyword>
<organism evidence="3 4">
    <name type="scientific">Phascolomyces articulosus</name>
    <dbReference type="NCBI Taxonomy" id="60185"/>
    <lineage>
        <taxon>Eukaryota</taxon>
        <taxon>Fungi</taxon>
        <taxon>Fungi incertae sedis</taxon>
        <taxon>Mucoromycota</taxon>
        <taxon>Mucoromycotina</taxon>
        <taxon>Mucoromycetes</taxon>
        <taxon>Mucorales</taxon>
        <taxon>Lichtheimiaceae</taxon>
        <taxon>Phascolomyces</taxon>
    </lineage>
</organism>
<dbReference type="Pfam" id="PF10390">
    <property type="entry name" value="ELL"/>
    <property type="match status" value="1"/>
</dbReference>